<dbReference type="AlphaFoldDB" id="A0A251WZ36"/>
<dbReference type="OrthoDB" id="19542at2"/>
<gene>
    <name evidence="2" type="ORF">BVC71_06840</name>
</gene>
<keyword evidence="1" id="KW-0732">Signal</keyword>
<protein>
    <recommendedName>
        <fullName evidence="4">YjbH domain-containing protein</fullName>
    </recommendedName>
</protein>
<dbReference type="InterPro" id="IPR010344">
    <property type="entry name" value="YbjH"/>
</dbReference>
<evidence type="ECO:0000256" key="1">
    <source>
        <dbReference type="SAM" id="SignalP"/>
    </source>
</evidence>
<feature type="signal peptide" evidence="1">
    <location>
        <begin position="1"/>
        <end position="26"/>
    </location>
</feature>
<evidence type="ECO:0008006" key="4">
    <source>
        <dbReference type="Google" id="ProtNLM"/>
    </source>
</evidence>
<proteinExistence type="predicted"/>
<reference evidence="2 3" key="1">
    <citation type="submission" date="2016-12" db="EMBL/GenBank/DDBJ databases">
        <title>The draft genome sequence of HSLHS2.</title>
        <authorList>
            <person name="Hu D."/>
            <person name="Wang L."/>
            <person name="Shao Z."/>
        </authorList>
    </citation>
    <scope>NUCLEOTIDE SEQUENCE [LARGE SCALE GENOMIC DNA]</scope>
    <source>
        <strain evidence="2">MCCC 1A06712</strain>
    </source>
</reference>
<evidence type="ECO:0000313" key="2">
    <source>
        <dbReference type="EMBL" id="OUD09561.1"/>
    </source>
</evidence>
<dbReference type="Pfam" id="PF06082">
    <property type="entry name" value="YjbH"/>
    <property type="match status" value="1"/>
</dbReference>
<name>A0A251WZ36_9RHOB</name>
<keyword evidence="3" id="KW-1185">Reference proteome</keyword>
<accession>A0A251WZ36</accession>
<evidence type="ECO:0000313" key="3">
    <source>
        <dbReference type="Proteomes" id="UP000194664"/>
    </source>
</evidence>
<sequence length="705" mass="77485">MRKSFIKSVRVPIALAALGFAAPAHADDVSSRYSLFGNIGLIEMPTAQSAADADLAVSYSGFSMQQRTSIAFQITPRLSGTFRYTRFPNYTGPNTDETYDRSFDFRYRIFDETPWRPSFAIGLRDFAGTGLLTSEYVVATKSITDSVQVTAGLGWGRLGSYNGFTNPLGALDEAFETRPRRNVGLGGLPSSNQYFRGDAAFFGGVEWQINPQWTAVAEYSSDAYTREVANGSFDHKSPFNFGVTYQPNVNYQISAYSLYGGEIGLGFTSVINPTRPPIAGGEDRAPVPVAVRSVDAAAAATWAPDTQTQAAVGAGLSQVLDAEGISLNGISVTGDTVRLRYTNNRYRSEVQAMGRIARILTNAMPPSVEFFALEPMQRGIPLSQVTVARSDIETLENRVGSAQDIYTRANFNYPGDDLIPVPANDPAFVWGIVPYATVALFDSSNPAAFDVGIEASLRYRIQPNIIVAGSMSKSLYDDDIIEDTIRNSSLPPVRGNAALYRTQGDGGIDQLTLAWYGRPSDTLYSRLTFGYIEEMHAGLSTEVLWKPIDSRWAFGAELNYTAQRDFDMLFGVQDYDVMSGHLSAYWQSPSDFHVQIDAGRYLAGDWGATLSVNREFSNGWRVGAYATITDVPFDEFGEGSFDKGILLTIPTDWAIGKPSRNTVEMRLNSLTRDGGARLNVDGRLYDSIRNGHLADYNQSWGRFWR</sequence>
<dbReference type="EMBL" id="MSPP01000002">
    <property type="protein sequence ID" value="OUD09561.1"/>
    <property type="molecule type" value="Genomic_DNA"/>
</dbReference>
<comment type="caution">
    <text evidence="2">The sequence shown here is derived from an EMBL/GenBank/DDBJ whole genome shotgun (WGS) entry which is preliminary data.</text>
</comment>
<dbReference type="Proteomes" id="UP000194664">
    <property type="component" value="Unassembled WGS sequence"/>
</dbReference>
<organism evidence="2 3">
    <name type="scientific">Marivivens niveibacter</name>
    <dbReference type="NCBI Taxonomy" id="1930667"/>
    <lineage>
        <taxon>Bacteria</taxon>
        <taxon>Pseudomonadati</taxon>
        <taxon>Pseudomonadota</taxon>
        <taxon>Alphaproteobacteria</taxon>
        <taxon>Rhodobacterales</taxon>
        <taxon>Paracoccaceae</taxon>
        <taxon>Marivivens group</taxon>
        <taxon>Marivivens</taxon>
    </lineage>
</organism>
<dbReference type="RefSeq" id="WP_086450901.1">
    <property type="nucleotide sequence ID" value="NZ_MSPP01000002.1"/>
</dbReference>
<feature type="chain" id="PRO_5012106285" description="YjbH domain-containing protein" evidence="1">
    <location>
        <begin position="27"/>
        <end position="705"/>
    </location>
</feature>